<evidence type="ECO:0000313" key="6">
    <source>
        <dbReference type="Proteomes" id="UP000076715"/>
    </source>
</evidence>
<keyword evidence="1" id="KW-0346">Stress response</keyword>
<dbReference type="InterPro" id="IPR029062">
    <property type="entry name" value="Class_I_gatase-like"/>
</dbReference>
<gene>
    <name evidence="5" type="ORF">AWE51_22985</name>
</gene>
<dbReference type="GO" id="GO:0016740">
    <property type="term" value="F:transferase activity"/>
    <property type="evidence" value="ECO:0007669"/>
    <property type="project" value="UniProtKB-KW"/>
</dbReference>
<dbReference type="GO" id="GO:0019243">
    <property type="term" value="P:methylglyoxal catabolic process to D-lactate via S-lactoyl-glutathione"/>
    <property type="evidence" value="ECO:0007669"/>
    <property type="project" value="TreeGrafter"/>
</dbReference>
<evidence type="ECO:0000259" key="4">
    <source>
        <dbReference type="Pfam" id="PF01965"/>
    </source>
</evidence>
<sequence length="230" mass="25039">MKNLNVLIVTTSHDKLGNTGEKTGVWLEELAAPYYNFINEGAVVTIASPKGGIVPLDPTSKQPDWQTEYTKQFNNDTVATAAIQDAKKISDINPSEYDVLFFPGGHGPMWDLSDNSEVAKLITAFNTEDKPIGLVCHGVAALKGVMLDNNTPLVKGRRLTSFTNTEEAAVQLTEVVPFLLETELTNDGAIYRKGEDWSEFVIEDGNLITGQNPQSSVLAAKKTLEAVQVN</sequence>
<name>A0A163BD66_9FLAO</name>
<accession>A0A163BD66</accession>
<dbReference type="PANTHER" id="PTHR48094">
    <property type="entry name" value="PROTEIN/NUCLEIC ACID DEGLYCASE DJ-1-RELATED"/>
    <property type="match status" value="1"/>
</dbReference>
<dbReference type="OrthoDB" id="9792284at2"/>
<dbReference type="SUPFAM" id="SSF52317">
    <property type="entry name" value="Class I glutamine amidotransferase-like"/>
    <property type="match status" value="1"/>
</dbReference>
<dbReference type="CDD" id="cd03141">
    <property type="entry name" value="GATase1_Hsp31_like"/>
    <property type="match status" value="1"/>
</dbReference>
<keyword evidence="6" id="KW-1185">Reference proteome</keyword>
<keyword evidence="5" id="KW-0808">Transferase</keyword>
<evidence type="ECO:0000256" key="2">
    <source>
        <dbReference type="ARBA" id="ARBA00023239"/>
    </source>
</evidence>
<dbReference type="InterPro" id="IPR002818">
    <property type="entry name" value="DJ-1/PfpI"/>
</dbReference>
<dbReference type="STRING" id="1642818.AWE51_22985"/>
<dbReference type="EMBL" id="LQRT01000006">
    <property type="protein sequence ID" value="KZS41272.1"/>
    <property type="molecule type" value="Genomic_DNA"/>
</dbReference>
<dbReference type="RefSeq" id="WP_066312662.1">
    <property type="nucleotide sequence ID" value="NZ_LQRT01000006.1"/>
</dbReference>
<dbReference type="GO" id="GO:0019172">
    <property type="term" value="F:glyoxalase III activity"/>
    <property type="evidence" value="ECO:0007669"/>
    <property type="project" value="TreeGrafter"/>
</dbReference>
<protein>
    <submittedName>
        <fullName evidence="5">Dimethylallyltransferase</fullName>
    </submittedName>
</protein>
<dbReference type="Pfam" id="PF01965">
    <property type="entry name" value="DJ-1_PfpI"/>
    <property type="match status" value="1"/>
</dbReference>
<dbReference type="Proteomes" id="UP000076715">
    <property type="component" value="Unassembled WGS sequence"/>
</dbReference>
<dbReference type="AlphaFoldDB" id="A0A163BD66"/>
<organism evidence="5 6">
    <name type="scientific">Aquimarina aggregata</name>
    <dbReference type="NCBI Taxonomy" id="1642818"/>
    <lineage>
        <taxon>Bacteria</taxon>
        <taxon>Pseudomonadati</taxon>
        <taxon>Bacteroidota</taxon>
        <taxon>Flavobacteriia</taxon>
        <taxon>Flavobacteriales</taxon>
        <taxon>Flavobacteriaceae</taxon>
        <taxon>Aquimarina</taxon>
    </lineage>
</organism>
<dbReference type="PANTHER" id="PTHR48094:SF11">
    <property type="entry name" value="GLUTATHIONE-INDEPENDENT GLYOXALASE HSP31-RELATED"/>
    <property type="match status" value="1"/>
</dbReference>
<comment type="caution">
    <text evidence="5">The sequence shown here is derived from an EMBL/GenBank/DDBJ whole genome shotgun (WGS) entry which is preliminary data.</text>
</comment>
<evidence type="ECO:0000313" key="5">
    <source>
        <dbReference type="EMBL" id="KZS41272.1"/>
    </source>
</evidence>
<dbReference type="Gene3D" id="3.40.50.880">
    <property type="match status" value="1"/>
</dbReference>
<feature type="domain" description="DJ-1/PfpI" evidence="4">
    <location>
        <begin position="28"/>
        <end position="225"/>
    </location>
</feature>
<proteinExistence type="inferred from homology"/>
<keyword evidence="2" id="KW-0456">Lyase</keyword>
<dbReference type="GO" id="GO:0005737">
    <property type="term" value="C:cytoplasm"/>
    <property type="evidence" value="ECO:0007669"/>
    <property type="project" value="TreeGrafter"/>
</dbReference>
<dbReference type="InterPro" id="IPR050325">
    <property type="entry name" value="Prot/Nucl_acid_deglycase"/>
</dbReference>
<evidence type="ECO:0000256" key="3">
    <source>
        <dbReference type="ARBA" id="ARBA00038493"/>
    </source>
</evidence>
<comment type="similarity">
    <text evidence="3">Belongs to the peptidase C56 family. HSP31-like subfamily.</text>
</comment>
<reference evidence="5 6" key="1">
    <citation type="submission" date="2016-01" db="EMBL/GenBank/DDBJ databases">
        <title>The draft genome sequence of Aquimarina sp. RZW4-3-2.</title>
        <authorList>
            <person name="Wang Y."/>
        </authorList>
    </citation>
    <scope>NUCLEOTIDE SEQUENCE [LARGE SCALE GENOMIC DNA]</scope>
    <source>
        <strain evidence="5 6">RZW4-3-2</strain>
    </source>
</reference>
<evidence type="ECO:0000256" key="1">
    <source>
        <dbReference type="ARBA" id="ARBA00023016"/>
    </source>
</evidence>